<dbReference type="PRINTS" id="PR00380">
    <property type="entry name" value="KINESINHEAVY"/>
</dbReference>
<evidence type="ECO:0000256" key="9">
    <source>
        <dbReference type="ARBA" id="ARBA00023242"/>
    </source>
</evidence>
<feature type="region of interest" description="Disordered" evidence="14">
    <location>
        <begin position="430"/>
        <end position="483"/>
    </location>
</feature>
<dbReference type="GO" id="GO:0007018">
    <property type="term" value="P:microtubule-based movement"/>
    <property type="evidence" value="ECO:0007669"/>
    <property type="project" value="InterPro"/>
</dbReference>
<feature type="binding site" evidence="11">
    <location>
        <begin position="111"/>
        <end position="118"/>
    </location>
    <ligand>
        <name>ATP</name>
        <dbReference type="ChEBI" id="CHEBI:30616"/>
    </ligand>
</feature>
<dbReference type="PANTHER" id="PTHR47968">
    <property type="entry name" value="CENTROMERE PROTEIN E"/>
    <property type="match status" value="1"/>
</dbReference>
<dbReference type="Pfam" id="PF00225">
    <property type="entry name" value="Kinesin"/>
    <property type="match status" value="1"/>
</dbReference>
<dbReference type="SUPFAM" id="SSF52540">
    <property type="entry name" value="P-loop containing nucleoside triphosphate hydrolases"/>
    <property type="match status" value="1"/>
</dbReference>
<evidence type="ECO:0000256" key="6">
    <source>
        <dbReference type="ARBA" id="ARBA00023054"/>
    </source>
</evidence>
<evidence type="ECO:0000259" key="15">
    <source>
        <dbReference type="PROSITE" id="PS50067"/>
    </source>
</evidence>
<dbReference type="GO" id="GO:0005524">
    <property type="term" value="F:ATP binding"/>
    <property type="evidence" value="ECO:0007669"/>
    <property type="project" value="UniProtKB-UniRule"/>
</dbReference>
<dbReference type="AlphaFoldDB" id="A0A9N7MV43"/>
<dbReference type="PROSITE" id="PS50067">
    <property type="entry name" value="KINESIN_MOTOR_2"/>
    <property type="match status" value="1"/>
</dbReference>
<evidence type="ECO:0000256" key="10">
    <source>
        <dbReference type="ARBA" id="ARBA00060413"/>
    </source>
</evidence>
<evidence type="ECO:0000256" key="8">
    <source>
        <dbReference type="ARBA" id="ARBA00023212"/>
    </source>
</evidence>
<comment type="caution">
    <text evidence="16">The sequence shown here is derived from an EMBL/GenBank/DDBJ whole genome shotgun (WGS) entry which is preliminary data.</text>
</comment>
<dbReference type="GO" id="GO:0000919">
    <property type="term" value="P:cell plate assembly"/>
    <property type="evidence" value="ECO:0007669"/>
    <property type="project" value="UniProtKB-ARBA"/>
</dbReference>
<dbReference type="CDD" id="cd01374">
    <property type="entry name" value="KISc_CENP_E"/>
    <property type="match status" value="1"/>
</dbReference>
<keyword evidence="17" id="KW-1185">Reference proteome</keyword>
<dbReference type="InterPro" id="IPR036961">
    <property type="entry name" value="Kinesin_motor_dom_sf"/>
</dbReference>
<dbReference type="InterPro" id="IPR019821">
    <property type="entry name" value="Kinesin_motor_CS"/>
</dbReference>
<comment type="similarity">
    <text evidence="2">Belongs to the TRAFAC class myosin-kinesin ATPase superfamily. Kinesin family. KIN-7 subfamily.</text>
</comment>
<evidence type="ECO:0000256" key="4">
    <source>
        <dbReference type="ARBA" id="ARBA00022741"/>
    </source>
</evidence>
<dbReference type="InterPro" id="IPR021881">
    <property type="entry name" value="NACK_C"/>
</dbReference>
<keyword evidence="3 12" id="KW-0493">Microtubule</keyword>
<feature type="compositionally biased region" description="Acidic residues" evidence="14">
    <location>
        <begin position="459"/>
        <end position="469"/>
    </location>
</feature>
<evidence type="ECO:0000313" key="17">
    <source>
        <dbReference type="Proteomes" id="UP001153555"/>
    </source>
</evidence>
<feature type="domain" description="Kinesin motor" evidence="15">
    <location>
        <begin position="25"/>
        <end position="348"/>
    </location>
</feature>
<organism evidence="16 17">
    <name type="scientific">Striga hermonthica</name>
    <name type="common">Purple witchweed</name>
    <name type="synonym">Buchnera hermonthica</name>
    <dbReference type="NCBI Taxonomy" id="68872"/>
    <lineage>
        <taxon>Eukaryota</taxon>
        <taxon>Viridiplantae</taxon>
        <taxon>Streptophyta</taxon>
        <taxon>Embryophyta</taxon>
        <taxon>Tracheophyta</taxon>
        <taxon>Spermatophyta</taxon>
        <taxon>Magnoliopsida</taxon>
        <taxon>eudicotyledons</taxon>
        <taxon>Gunneridae</taxon>
        <taxon>Pentapetalae</taxon>
        <taxon>asterids</taxon>
        <taxon>lamiids</taxon>
        <taxon>Lamiales</taxon>
        <taxon>Orobanchaceae</taxon>
        <taxon>Buchnereae</taxon>
        <taxon>Striga</taxon>
    </lineage>
</organism>
<dbReference type="PROSITE" id="PS00411">
    <property type="entry name" value="KINESIN_MOTOR_1"/>
    <property type="match status" value="1"/>
</dbReference>
<proteinExistence type="inferred from homology"/>
<evidence type="ECO:0000256" key="2">
    <source>
        <dbReference type="ARBA" id="ARBA00007310"/>
    </source>
</evidence>
<evidence type="ECO:0000256" key="3">
    <source>
        <dbReference type="ARBA" id="ARBA00022701"/>
    </source>
</evidence>
<dbReference type="PANTHER" id="PTHR47968:SF18">
    <property type="entry name" value="KINESIN-LIKE PROTEIN KIN-7F"/>
    <property type="match status" value="1"/>
</dbReference>
<evidence type="ECO:0000256" key="1">
    <source>
        <dbReference type="ARBA" id="ARBA00004123"/>
    </source>
</evidence>
<evidence type="ECO:0000256" key="11">
    <source>
        <dbReference type="PROSITE-ProRule" id="PRU00283"/>
    </source>
</evidence>
<feature type="compositionally biased region" description="Basic and acidic residues" evidence="14">
    <location>
        <begin position="430"/>
        <end position="439"/>
    </location>
</feature>
<dbReference type="GO" id="GO:0008017">
    <property type="term" value="F:microtubule binding"/>
    <property type="evidence" value="ECO:0007669"/>
    <property type="project" value="InterPro"/>
</dbReference>
<dbReference type="GO" id="GO:0005634">
    <property type="term" value="C:nucleus"/>
    <property type="evidence" value="ECO:0007669"/>
    <property type="project" value="UniProtKB-SubCell"/>
</dbReference>
<comment type="subcellular location">
    <subcellularLocation>
        <location evidence="10">Cytoplasm</location>
        <location evidence="10">Cytoskeleton</location>
        <location evidence="10">Phragmoplast</location>
    </subcellularLocation>
    <subcellularLocation>
        <location evidence="1">Nucleus</location>
    </subcellularLocation>
</comment>
<keyword evidence="8" id="KW-0963">Cytoplasm</keyword>
<keyword evidence="9" id="KW-0539">Nucleus</keyword>
<dbReference type="GO" id="GO:0005874">
    <property type="term" value="C:microtubule"/>
    <property type="evidence" value="ECO:0007669"/>
    <property type="project" value="UniProtKB-KW"/>
</dbReference>
<evidence type="ECO:0000256" key="12">
    <source>
        <dbReference type="RuleBase" id="RU000394"/>
    </source>
</evidence>
<reference evidence="16" key="1">
    <citation type="submission" date="2019-12" db="EMBL/GenBank/DDBJ databases">
        <authorList>
            <person name="Scholes J."/>
        </authorList>
    </citation>
    <scope>NUCLEOTIDE SEQUENCE</scope>
</reference>
<sequence length="901" mass="100438">MGSIGAEEMVNSEKLQGIMGEGEEKILVLVRLRPLSEKEIAKNEVSDWECINSATILYRNSLQERSGLPTAYTFDRVFRGDCKTREVYDEGIKDIALSVVGGINSTIFAYGQTSSGKTYTMNGITEYAVADIYAYMQRHEERAFVLKFSAIEIYNEVVRDLLSTDSSTQLRLLDDPERGTIIEKLTEETLRDWNHLRELLSVCEAQRQIGETSLNETSSRSHQILRLTIESSAREFIGKGNSTTLSASVNFVDLAGSERASQALSVGQRLKEGCHINRSLLTLGTVIRKLSKGRQGHVNYRDSKLTRILQPALGGNARTAIICTLSPARSHVEQSRNTLLFASCAKEVSTNAKVNVVMSDKALVKHLQKEVARLESELKTPGSICDHGPLLRKKDMHIEKLEKEIKELKKQRDLAHSRIDDLLRAIESDKTSQKLDESRSVNGGFRRNGNSDITHSENSEDSYSSEDISDPSQEVEGPLAEDSDEICKDVVCIETGESDHNRTLESLRESVSESETNMPTYSESPSGHVMASPGHISGTDNNYSYSALEQNMRGVQKSIDSLLRSQPDAFSPSASSTSGTYSGSLKLARSRSCRAGLISVSSDFETAGENESTPPTVLEADFTGRLEGVFQRKQWKIPPVMYGANSGKLSVNDSESSDYSSFVDEIKNESTINGDEDIPTLGSFVAGLREMAKLQYENQNGHQVENTSENSTKGLALDPMNSPLKFEKLQRLIIEHWQACNVSLVHRTYFILLIKDDSADSIYMEVEHRRLSFLKETFSKGGSAVQAGRTLTLASSKKALRKERETLSRLINKRYTEDERNKIYNEWGISLTSKQRRLQLVNLLWTNTENIDSVNKSAAIVAKLIGFSDHGRAINEMLGFSFMPPRLRRSFGWKKNSMISV</sequence>
<evidence type="ECO:0000256" key="14">
    <source>
        <dbReference type="SAM" id="MobiDB-lite"/>
    </source>
</evidence>
<dbReference type="InterPro" id="IPR027417">
    <property type="entry name" value="P-loop_NTPase"/>
</dbReference>
<evidence type="ECO:0000313" key="16">
    <source>
        <dbReference type="EMBL" id="CAA0815618.1"/>
    </source>
</evidence>
<keyword evidence="5 11" id="KW-0067">ATP-binding</keyword>
<dbReference type="FunFam" id="3.40.850.10:FF:000016">
    <property type="entry name" value="Kinesin-like protein"/>
    <property type="match status" value="1"/>
</dbReference>
<protein>
    <recommendedName>
        <fullName evidence="12">Kinesin-like protein</fullName>
    </recommendedName>
</protein>
<dbReference type="InterPro" id="IPR001752">
    <property type="entry name" value="Kinesin_motor_dom"/>
</dbReference>
<dbReference type="EMBL" id="CACSLK010012531">
    <property type="protein sequence ID" value="CAA0815618.1"/>
    <property type="molecule type" value="Genomic_DNA"/>
</dbReference>
<accession>A0A9N7MV43</accession>
<dbReference type="Pfam" id="PF11995">
    <property type="entry name" value="DUF3490"/>
    <property type="match status" value="1"/>
</dbReference>
<feature type="region of interest" description="Disordered" evidence="14">
    <location>
        <begin position="499"/>
        <end position="537"/>
    </location>
</feature>
<dbReference type="SMART" id="SM00129">
    <property type="entry name" value="KISc"/>
    <property type="match status" value="1"/>
</dbReference>
<feature type="coiled-coil region" evidence="13">
    <location>
        <begin position="357"/>
        <end position="425"/>
    </location>
</feature>
<dbReference type="Gene3D" id="3.40.850.10">
    <property type="entry name" value="Kinesin motor domain"/>
    <property type="match status" value="1"/>
</dbReference>
<keyword evidence="6 13" id="KW-0175">Coiled coil</keyword>
<evidence type="ECO:0000256" key="7">
    <source>
        <dbReference type="ARBA" id="ARBA00023175"/>
    </source>
</evidence>
<evidence type="ECO:0000256" key="5">
    <source>
        <dbReference type="ARBA" id="ARBA00022840"/>
    </source>
</evidence>
<dbReference type="OrthoDB" id="3176171at2759"/>
<keyword evidence="4 11" id="KW-0547">Nucleotide-binding</keyword>
<gene>
    <name evidence="16" type="ORF">SHERM_15630</name>
</gene>
<feature type="compositionally biased region" description="Basic and acidic residues" evidence="14">
    <location>
        <begin position="499"/>
        <end position="511"/>
    </location>
</feature>
<evidence type="ECO:0000256" key="13">
    <source>
        <dbReference type="SAM" id="Coils"/>
    </source>
</evidence>
<dbReference type="GO" id="GO:0003777">
    <property type="term" value="F:microtubule motor activity"/>
    <property type="evidence" value="ECO:0007669"/>
    <property type="project" value="InterPro"/>
</dbReference>
<keyword evidence="7 11" id="KW-0505">Motor protein</keyword>
<keyword evidence="8" id="KW-0206">Cytoskeleton</keyword>
<name>A0A9N7MV43_STRHE</name>
<dbReference type="Proteomes" id="UP001153555">
    <property type="component" value="Unassembled WGS sequence"/>
</dbReference>
<dbReference type="InterPro" id="IPR027640">
    <property type="entry name" value="Kinesin-like_fam"/>
</dbReference>
<dbReference type="GO" id="GO:0009524">
    <property type="term" value="C:phragmoplast"/>
    <property type="evidence" value="ECO:0007669"/>
    <property type="project" value="UniProtKB-SubCell"/>
</dbReference>